<dbReference type="AlphaFoldDB" id="A0A7K1FUR2"/>
<dbReference type="PANTHER" id="PTHR10057">
    <property type="entry name" value="PERIPHERAL-TYPE BENZODIAZEPINE RECEPTOR"/>
    <property type="match status" value="1"/>
</dbReference>
<proteinExistence type="inferred from homology"/>
<dbReference type="PIRSF" id="PIRSF005859">
    <property type="entry name" value="PBR"/>
    <property type="match status" value="1"/>
</dbReference>
<sequence>MRATTLVRTGAAVALTAVIGGLATDPGSAWYRTLRTPAWQPPPPAYPLVWTPLYADIAVASAAVLDAAHESGDEDAGRGFAVALGANLVLNAGWNALFFAARRPWPAAVECAALTLSSADLVRRAAALDRRAAIALAPYPAWCAFATALTVAIARRNSGTTARANLVHRLRGLWPGRSG</sequence>
<comment type="caution">
    <text evidence="7">The sequence shown here is derived from an EMBL/GenBank/DDBJ whole genome shotgun (WGS) entry which is preliminary data.</text>
</comment>
<comment type="subcellular location">
    <subcellularLocation>
        <location evidence="1">Membrane</location>
        <topology evidence="1">Multi-pass membrane protein</topology>
    </subcellularLocation>
</comment>
<dbReference type="RefSeq" id="WP_154770944.1">
    <property type="nucleotide sequence ID" value="NZ_WLYK01000012.1"/>
</dbReference>
<dbReference type="Proteomes" id="UP000460221">
    <property type="component" value="Unassembled WGS sequence"/>
</dbReference>
<evidence type="ECO:0000313" key="8">
    <source>
        <dbReference type="Proteomes" id="UP000460221"/>
    </source>
</evidence>
<evidence type="ECO:0000256" key="6">
    <source>
        <dbReference type="SAM" id="Phobius"/>
    </source>
</evidence>
<evidence type="ECO:0000256" key="3">
    <source>
        <dbReference type="ARBA" id="ARBA00022692"/>
    </source>
</evidence>
<organism evidence="7 8">
    <name type="scientific">Nakamurella alba</name>
    <dbReference type="NCBI Taxonomy" id="2665158"/>
    <lineage>
        <taxon>Bacteria</taxon>
        <taxon>Bacillati</taxon>
        <taxon>Actinomycetota</taxon>
        <taxon>Actinomycetes</taxon>
        <taxon>Nakamurellales</taxon>
        <taxon>Nakamurellaceae</taxon>
        <taxon>Nakamurella</taxon>
    </lineage>
</organism>
<keyword evidence="5 6" id="KW-0472">Membrane</keyword>
<feature type="transmembrane region" description="Helical" evidence="6">
    <location>
        <begin position="132"/>
        <end position="154"/>
    </location>
</feature>
<dbReference type="Pfam" id="PF03073">
    <property type="entry name" value="TspO_MBR"/>
    <property type="match status" value="1"/>
</dbReference>
<evidence type="ECO:0000256" key="2">
    <source>
        <dbReference type="ARBA" id="ARBA00007524"/>
    </source>
</evidence>
<dbReference type="InterPro" id="IPR004307">
    <property type="entry name" value="TspO_MBR"/>
</dbReference>
<dbReference type="GO" id="GO:0033013">
    <property type="term" value="P:tetrapyrrole metabolic process"/>
    <property type="evidence" value="ECO:0007669"/>
    <property type="project" value="UniProtKB-ARBA"/>
</dbReference>
<keyword evidence="3 6" id="KW-0812">Transmembrane</keyword>
<accession>A0A7K1FUR2</accession>
<gene>
    <name evidence="7" type="ORF">GIS00_23695</name>
</gene>
<evidence type="ECO:0000256" key="5">
    <source>
        <dbReference type="ARBA" id="ARBA00023136"/>
    </source>
</evidence>
<keyword evidence="4 6" id="KW-1133">Transmembrane helix</keyword>
<evidence type="ECO:0000256" key="1">
    <source>
        <dbReference type="ARBA" id="ARBA00004141"/>
    </source>
</evidence>
<dbReference type="EMBL" id="WLYK01000012">
    <property type="protein sequence ID" value="MTD16943.1"/>
    <property type="molecule type" value="Genomic_DNA"/>
</dbReference>
<dbReference type="Gene3D" id="1.20.1260.100">
    <property type="entry name" value="TspO/MBR protein"/>
    <property type="match status" value="1"/>
</dbReference>
<evidence type="ECO:0000256" key="4">
    <source>
        <dbReference type="ARBA" id="ARBA00022989"/>
    </source>
</evidence>
<protein>
    <submittedName>
        <fullName evidence="7">Tryptophan-rich sensory protein</fullName>
    </submittedName>
</protein>
<reference evidence="7 8" key="1">
    <citation type="submission" date="2019-11" db="EMBL/GenBank/DDBJ databases">
        <authorList>
            <person name="Jiang L.-Q."/>
        </authorList>
    </citation>
    <scope>NUCLEOTIDE SEQUENCE [LARGE SCALE GENOMIC DNA]</scope>
    <source>
        <strain evidence="7 8">YIM 132087</strain>
    </source>
</reference>
<keyword evidence="8" id="KW-1185">Reference proteome</keyword>
<comment type="similarity">
    <text evidence="2">Belongs to the TspO/BZRP family.</text>
</comment>
<dbReference type="PANTHER" id="PTHR10057:SF0">
    <property type="entry name" value="TRANSLOCATOR PROTEIN"/>
    <property type="match status" value="1"/>
</dbReference>
<dbReference type="CDD" id="cd15904">
    <property type="entry name" value="TSPO_MBR"/>
    <property type="match status" value="1"/>
</dbReference>
<name>A0A7K1FUR2_9ACTN</name>
<dbReference type="GO" id="GO:0016020">
    <property type="term" value="C:membrane"/>
    <property type="evidence" value="ECO:0007669"/>
    <property type="project" value="UniProtKB-SubCell"/>
</dbReference>
<dbReference type="InterPro" id="IPR038330">
    <property type="entry name" value="TspO/MBR-related_sf"/>
</dbReference>
<evidence type="ECO:0000313" key="7">
    <source>
        <dbReference type="EMBL" id="MTD16943.1"/>
    </source>
</evidence>
<dbReference type="FunFam" id="1.20.1260.100:FF:000001">
    <property type="entry name" value="translocator protein 2"/>
    <property type="match status" value="1"/>
</dbReference>